<comment type="caution">
    <text evidence="1">The sequence shown here is derived from an EMBL/GenBank/DDBJ whole genome shotgun (WGS) entry which is preliminary data.</text>
</comment>
<dbReference type="EMBL" id="MU032348">
    <property type="protein sequence ID" value="KAF3764523.1"/>
    <property type="molecule type" value="Genomic_DNA"/>
</dbReference>
<feature type="non-terminal residue" evidence="1">
    <location>
        <position position="81"/>
    </location>
</feature>
<evidence type="ECO:0000313" key="2">
    <source>
        <dbReference type="Proteomes" id="UP000803844"/>
    </source>
</evidence>
<gene>
    <name evidence="1" type="ORF">M406DRAFT_55886</name>
</gene>
<accession>A0A9P5CMV7</accession>
<dbReference type="AlphaFoldDB" id="A0A9P5CMV7"/>
<name>A0A9P5CMV7_CRYP1</name>
<dbReference type="Proteomes" id="UP000803844">
    <property type="component" value="Unassembled WGS sequence"/>
</dbReference>
<reference evidence="1" key="1">
    <citation type="journal article" date="2020" name="Phytopathology">
        <title>Genome sequence of the chestnut blight fungus Cryphonectria parasitica EP155: A fundamental resource for an archetypical invasive plant pathogen.</title>
        <authorList>
            <person name="Crouch J.A."/>
            <person name="Dawe A."/>
            <person name="Aerts A."/>
            <person name="Barry K."/>
            <person name="Churchill A.C.L."/>
            <person name="Grimwood J."/>
            <person name="Hillman B."/>
            <person name="Milgroom M.G."/>
            <person name="Pangilinan J."/>
            <person name="Smith M."/>
            <person name="Salamov A."/>
            <person name="Schmutz J."/>
            <person name="Yadav J."/>
            <person name="Grigoriev I.V."/>
            <person name="Nuss D."/>
        </authorList>
    </citation>
    <scope>NUCLEOTIDE SEQUENCE</scope>
    <source>
        <strain evidence="1">EP155</strain>
    </source>
</reference>
<keyword evidence="2" id="KW-1185">Reference proteome</keyword>
<evidence type="ECO:0000313" key="1">
    <source>
        <dbReference type="EMBL" id="KAF3764523.1"/>
    </source>
</evidence>
<protein>
    <submittedName>
        <fullName evidence="1">Uncharacterized protein</fullName>
    </submittedName>
</protein>
<dbReference type="GeneID" id="63841691"/>
<dbReference type="RefSeq" id="XP_040775484.1">
    <property type="nucleotide sequence ID" value="XM_040924562.1"/>
</dbReference>
<proteinExistence type="predicted"/>
<sequence>MTVSVCLLHALARLLPRGKEKALEPLTLAYSARVYLVFTPILLPPTQRRPHAVAVQGELFGGGFLHNQPNDQPPLRTLSSI</sequence>
<organism evidence="1 2">
    <name type="scientific">Cryphonectria parasitica (strain ATCC 38755 / EP155)</name>
    <dbReference type="NCBI Taxonomy" id="660469"/>
    <lineage>
        <taxon>Eukaryota</taxon>
        <taxon>Fungi</taxon>
        <taxon>Dikarya</taxon>
        <taxon>Ascomycota</taxon>
        <taxon>Pezizomycotina</taxon>
        <taxon>Sordariomycetes</taxon>
        <taxon>Sordariomycetidae</taxon>
        <taxon>Diaporthales</taxon>
        <taxon>Cryphonectriaceae</taxon>
        <taxon>Cryphonectria-Endothia species complex</taxon>
        <taxon>Cryphonectria</taxon>
    </lineage>
</organism>